<keyword evidence="1" id="KW-0812">Transmembrane</keyword>
<accession>A0A8J2BJ13</accession>
<sequence>MRKRSCVVTQRSAQPRPRIFAAIGFRWNGSKVSPAGSLEGAKSLLGSPTWLRNEPGPIVEARSGAVGFRIALALAALFGGTVSLISLPLIRFNSPLDPLLNAQISRIGAFGQFFHWLTPTAGPALSFGDG</sequence>
<evidence type="ECO:0000313" key="2">
    <source>
        <dbReference type="EMBL" id="CAF0695830.1"/>
    </source>
</evidence>
<dbReference type="EMBL" id="CAJNOB010000012">
    <property type="protein sequence ID" value="CAF0695830.1"/>
    <property type="molecule type" value="Genomic_DNA"/>
</dbReference>
<gene>
    <name evidence="2" type="ORF">MPNT_20026</name>
</gene>
<evidence type="ECO:0000313" key="3">
    <source>
        <dbReference type="Proteomes" id="UP000663859"/>
    </source>
</evidence>
<dbReference type="RefSeq" id="WP_174581885.1">
    <property type="nucleotide sequence ID" value="NZ_CAJNOB010000012.1"/>
</dbReference>
<keyword evidence="3" id="KW-1185">Reference proteome</keyword>
<dbReference type="Proteomes" id="UP000663859">
    <property type="component" value="Unassembled WGS sequence"/>
</dbReference>
<reference evidence="2" key="1">
    <citation type="submission" date="2021-02" db="EMBL/GenBank/DDBJ databases">
        <authorList>
            <person name="Cremers G."/>
            <person name="Picone N."/>
        </authorList>
    </citation>
    <scope>NUCLEOTIDE SEQUENCE</scope>
    <source>
        <strain evidence="2">PQ17</strain>
    </source>
</reference>
<organism evidence="2 3">
    <name type="scientific">Candidatus Methylacidithermus pantelleriae</name>
    <dbReference type="NCBI Taxonomy" id="2744239"/>
    <lineage>
        <taxon>Bacteria</taxon>
        <taxon>Pseudomonadati</taxon>
        <taxon>Verrucomicrobiota</taxon>
        <taxon>Methylacidiphilae</taxon>
        <taxon>Methylacidiphilales</taxon>
        <taxon>Methylacidiphilaceae</taxon>
        <taxon>Candidatus Methylacidithermus</taxon>
    </lineage>
</organism>
<dbReference type="AlphaFoldDB" id="A0A8J2BJ13"/>
<keyword evidence="1" id="KW-0472">Membrane</keyword>
<name>A0A8J2BJ13_9BACT</name>
<comment type="caution">
    <text evidence="2">The sequence shown here is derived from an EMBL/GenBank/DDBJ whole genome shotgun (WGS) entry which is preliminary data.</text>
</comment>
<proteinExistence type="predicted"/>
<keyword evidence="1" id="KW-1133">Transmembrane helix</keyword>
<evidence type="ECO:0000256" key="1">
    <source>
        <dbReference type="SAM" id="Phobius"/>
    </source>
</evidence>
<feature type="transmembrane region" description="Helical" evidence="1">
    <location>
        <begin position="70"/>
        <end position="90"/>
    </location>
</feature>
<protein>
    <submittedName>
        <fullName evidence="2">Uncharacterized protein</fullName>
    </submittedName>
</protein>